<sequence>MAIRQDIVDSAVTFLQDPSVASSPIENRIAFLQSKNLTKEEVDAALGRAEGAPPAQQPVATPQPSQYPPGPVQQYGGYQQPPYGWQQQQQAPPVPKRDWRDWFIMATVVGGVGFGLYTLSKRYITPLIAPPTPEKLEQDKQQIDEKFDRAFALIDQLSADTTELKNAEQARTERLDKSLVELDSVIEDLKSANRRREDDANRVREDMQGLKDSIPRAMNTQKDMAENRLRDLNTELKSLKTLMSQRMAAPPTAPTPGTSTGRLNGVGSATTAPASSATTVGTAPGSQQASAADESKDYTATTPAANGKPEEGAAPKPYNDYVSSLNRSSPFNSGMPAAKASIPAWQMAMQPKSSTATTPTGNAEGSGSAAGSGSSP</sequence>
<dbReference type="FunFam" id="1.10.10.10:FF:000489">
    <property type="entry name" value="Putative peroxisomal membrane anchor protein"/>
    <property type="match status" value="1"/>
</dbReference>
<dbReference type="InterPro" id="IPR036388">
    <property type="entry name" value="WH-like_DNA-bd_sf"/>
</dbReference>
<dbReference type="GO" id="GO:0005778">
    <property type="term" value="C:peroxisomal membrane"/>
    <property type="evidence" value="ECO:0007669"/>
    <property type="project" value="UniProtKB-SubCell"/>
</dbReference>
<evidence type="ECO:0000256" key="6">
    <source>
        <dbReference type="ARBA" id="ARBA00023140"/>
    </source>
</evidence>
<evidence type="ECO:0000256" key="4">
    <source>
        <dbReference type="ARBA" id="ARBA00023010"/>
    </source>
</evidence>
<dbReference type="PANTHER" id="PTHR23058">
    <property type="entry name" value="PEROXISOMAL MEMBRANE PROTEIN PEX14"/>
    <property type="match status" value="1"/>
</dbReference>
<dbReference type="EMBL" id="JAKWBI020000047">
    <property type="protein sequence ID" value="KAJ2904680.1"/>
    <property type="molecule type" value="Genomic_DNA"/>
</dbReference>
<evidence type="ECO:0000256" key="3">
    <source>
        <dbReference type="ARBA" id="ARBA00022927"/>
    </source>
</evidence>
<feature type="compositionally biased region" description="Polar residues" evidence="12">
    <location>
        <begin position="321"/>
        <end position="332"/>
    </location>
</feature>
<evidence type="ECO:0000256" key="8">
    <source>
        <dbReference type="ARBA" id="ARBA00029691"/>
    </source>
</evidence>
<dbReference type="GO" id="GO:1990429">
    <property type="term" value="C:peroxisomal importomer complex"/>
    <property type="evidence" value="ECO:0007669"/>
    <property type="project" value="TreeGrafter"/>
</dbReference>
<keyword evidence="2 10" id="KW-0813">Transport</keyword>
<keyword evidence="11" id="KW-0175">Coiled coil</keyword>
<dbReference type="Pfam" id="PF04695">
    <property type="entry name" value="Pex14_N"/>
    <property type="match status" value="1"/>
</dbReference>
<feature type="coiled-coil region" evidence="11">
    <location>
        <begin position="186"/>
        <end position="242"/>
    </location>
</feature>
<evidence type="ECO:0000256" key="1">
    <source>
        <dbReference type="ARBA" id="ARBA00005443"/>
    </source>
</evidence>
<evidence type="ECO:0000256" key="11">
    <source>
        <dbReference type="SAM" id="Coils"/>
    </source>
</evidence>
<dbReference type="InterPro" id="IPR006785">
    <property type="entry name" value="Pex14_N"/>
</dbReference>
<accession>A0AAD5RUS9</accession>
<proteinExistence type="inferred from homology"/>
<evidence type="ECO:0000256" key="12">
    <source>
        <dbReference type="SAM" id="MobiDB-lite"/>
    </source>
</evidence>
<keyword evidence="4" id="KW-0811">Translocation</keyword>
<evidence type="ECO:0000256" key="10">
    <source>
        <dbReference type="RuleBase" id="RU367032"/>
    </source>
</evidence>
<dbReference type="Proteomes" id="UP001201980">
    <property type="component" value="Unassembled WGS sequence"/>
</dbReference>
<keyword evidence="15" id="KW-1185">Reference proteome</keyword>
<comment type="similarity">
    <text evidence="1 10">Belongs to the peroxin-14 family.</text>
</comment>
<feature type="compositionally biased region" description="Low complexity" evidence="12">
    <location>
        <begin position="255"/>
        <end position="286"/>
    </location>
</feature>
<evidence type="ECO:0000256" key="2">
    <source>
        <dbReference type="ARBA" id="ARBA00022448"/>
    </source>
</evidence>
<feature type="compositionally biased region" description="Low complexity" evidence="12">
    <location>
        <begin position="52"/>
        <end position="64"/>
    </location>
</feature>
<feature type="region of interest" description="Disordered" evidence="12">
    <location>
        <begin position="245"/>
        <end position="376"/>
    </location>
</feature>
<keyword evidence="6 10" id="KW-0576">Peroxisome</keyword>
<protein>
    <recommendedName>
        <fullName evidence="7 10">Peroxisomal membrane protein PEX14</fullName>
    </recommendedName>
    <alternativeName>
        <fullName evidence="8 10">Peroxin-14</fullName>
    </alternativeName>
</protein>
<evidence type="ECO:0000259" key="13">
    <source>
        <dbReference type="Pfam" id="PF04695"/>
    </source>
</evidence>
<feature type="domain" description="Peroxisome membrane anchor protein Pex14p N-terminal" evidence="13">
    <location>
        <begin position="4"/>
        <end position="48"/>
    </location>
</feature>
<organism evidence="14 15">
    <name type="scientific">Zalerion maritima</name>
    <dbReference type="NCBI Taxonomy" id="339359"/>
    <lineage>
        <taxon>Eukaryota</taxon>
        <taxon>Fungi</taxon>
        <taxon>Dikarya</taxon>
        <taxon>Ascomycota</taxon>
        <taxon>Pezizomycotina</taxon>
        <taxon>Sordariomycetes</taxon>
        <taxon>Lulworthiomycetidae</taxon>
        <taxon>Lulworthiales</taxon>
        <taxon>Lulworthiaceae</taxon>
        <taxon>Zalerion</taxon>
    </lineage>
</organism>
<evidence type="ECO:0000313" key="15">
    <source>
        <dbReference type="Proteomes" id="UP001201980"/>
    </source>
</evidence>
<keyword evidence="3 10" id="KW-0653">Protein transport</keyword>
<dbReference type="PANTHER" id="PTHR23058:SF0">
    <property type="entry name" value="PEROXISOMAL MEMBRANE PROTEIN PEX14"/>
    <property type="match status" value="1"/>
</dbReference>
<comment type="function">
    <text evidence="10">Component of the PEX13-PEX14 docking complex, a translocon channel that specifically mediates the import of peroxisomal cargo proteins bound to PEX5 receptor. The PEX13-PEX14 docking complex forms a large import pore which can be opened to a diameter of about 9 nm. Mechanistically, PEX5 receptor along with cargo proteins associates with the PEX14 subunit of the PEX13-PEX14 docking complex in the cytosol, leading to the insertion of the receptor into the organelle membrane with the concomitant translocation of the cargo into the peroxisome matrix.</text>
</comment>
<feature type="compositionally biased region" description="Low complexity" evidence="12">
    <location>
        <begin position="72"/>
        <end position="91"/>
    </location>
</feature>
<dbReference type="InterPro" id="IPR025655">
    <property type="entry name" value="PEX14"/>
</dbReference>
<feature type="compositionally biased region" description="Low complexity" evidence="12">
    <location>
        <begin position="361"/>
        <end position="376"/>
    </location>
</feature>
<comment type="subcellular location">
    <subcellularLocation>
        <location evidence="9 10">Peroxisome membrane</location>
    </subcellularLocation>
</comment>
<evidence type="ECO:0000256" key="9">
    <source>
        <dbReference type="ARBA" id="ARBA00046271"/>
    </source>
</evidence>
<dbReference type="GO" id="GO:0016560">
    <property type="term" value="P:protein import into peroxisome matrix, docking"/>
    <property type="evidence" value="ECO:0007669"/>
    <property type="project" value="UniProtKB-UniRule"/>
</dbReference>
<evidence type="ECO:0000313" key="14">
    <source>
        <dbReference type="EMBL" id="KAJ2904680.1"/>
    </source>
</evidence>
<evidence type="ECO:0000256" key="5">
    <source>
        <dbReference type="ARBA" id="ARBA00023136"/>
    </source>
</evidence>
<keyword evidence="5 10" id="KW-0472">Membrane</keyword>
<evidence type="ECO:0000256" key="7">
    <source>
        <dbReference type="ARBA" id="ARBA00029502"/>
    </source>
</evidence>
<feature type="region of interest" description="Disordered" evidence="12">
    <location>
        <begin position="42"/>
        <end position="92"/>
    </location>
</feature>
<dbReference type="GO" id="GO:0005102">
    <property type="term" value="F:signaling receptor binding"/>
    <property type="evidence" value="ECO:0007669"/>
    <property type="project" value="TreeGrafter"/>
</dbReference>
<gene>
    <name evidence="14" type="ORF">MKZ38_007421</name>
</gene>
<name>A0AAD5RUS9_9PEZI</name>
<feature type="compositionally biased region" description="Polar residues" evidence="12">
    <location>
        <begin position="351"/>
        <end position="360"/>
    </location>
</feature>
<comment type="caution">
    <text evidence="14">The sequence shown here is derived from an EMBL/GenBank/DDBJ whole genome shotgun (WGS) entry which is preliminary data.</text>
</comment>
<reference evidence="14" key="1">
    <citation type="submission" date="2022-07" db="EMBL/GenBank/DDBJ databases">
        <title>Draft genome sequence of Zalerion maritima ATCC 34329, a (micro)plastics degrading marine fungus.</title>
        <authorList>
            <person name="Paco A."/>
            <person name="Goncalves M.F.M."/>
            <person name="Rocha-Santos T.A.P."/>
            <person name="Alves A."/>
        </authorList>
    </citation>
    <scope>NUCLEOTIDE SEQUENCE</scope>
    <source>
        <strain evidence="14">ATCC 34329</strain>
    </source>
</reference>
<dbReference type="Gene3D" id="1.10.10.10">
    <property type="entry name" value="Winged helix-like DNA-binding domain superfamily/Winged helix DNA-binding domain"/>
    <property type="match status" value="1"/>
</dbReference>
<dbReference type="AlphaFoldDB" id="A0AAD5RUS9"/>